<dbReference type="GO" id="GO:0030288">
    <property type="term" value="C:outer membrane-bounded periplasmic space"/>
    <property type="evidence" value="ECO:0007669"/>
    <property type="project" value="TreeGrafter"/>
</dbReference>
<evidence type="ECO:0000256" key="5">
    <source>
        <dbReference type="SAM" id="Phobius"/>
    </source>
</evidence>
<feature type="transmembrane region" description="Helical" evidence="5">
    <location>
        <begin position="7"/>
        <end position="25"/>
    </location>
</feature>
<evidence type="ECO:0000259" key="6">
    <source>
        <dbReference type="Pfam" id="PF19335"/>
    </source>
</evidence>
<gene>
    <name evidence="10" type="ORF">MNBD_PLANCTO03-427</name>
</gene>
<accession>A0A3B1DJL0</accession>
<dbReference type="Pfam" id="PF25954">
    <property type="entry name" value="Beta-barrel_RND_2"/>
    <property type="match status" value="1"/>
</dbReference>
<dbReference type="InterPro" id="IPR051909">
    <property type="entry name" value="MFP_Cation_Efflux"/>
</dbReference>
<keyword evidence="2" id="KW-0813">Transport</keyword>
<reference evidence="10" key="1">
    <citation type="submission" date="2018-06" db="EMBL/GenBank/DDBJ databases">
        <authorList>
            <person name="Zhirakovskaya E."/>
        </authorList>
    </citation>
    <scope>NUCLEOTIDE SEQUENCE</scope>
</reference>
<dbReference type="Pfam" id="PF25919">
    <property type="entry name" value="BSH_CusB"/>
    <property type="match status" value="1"/>
</dbReference>
<dbReference type="FunFam" id="2.40.30.170:FF:000010">
    <property type="entry name" value="Efflux RND transporter periplasmic adaptor subunit"/>
    <property type="match status" value="1"/>
</dbReference>
<feature type="domain" description="CusB-like barrel-sandwich hybrid" evidence="7">
    <location>
        <begin position="142"/>
        <end position="264"/>
    </location>
</feature>
<dbReference type="GO" id="GO:0015679">
    <property type="term" value="P:plasma membrane copper ion transport"/>
    <property type="evidence" value="ECO:0007669"/>
    <property type="project" value="TreeGrafter"/>
</dbReference>
<dbReference type="AlphaFoldDB" id="A0A3B1DJL0"/>
<evidence type="ECO:0000256" key="2">
    <source>
        <dbReference type="ARBA" id="ARBA00022448"/>
    </source>
</evidence>
<dbReference type="GO" id="GO:0016020">
    <property type="term" value="C:membrane"/>
    <property type="evidence" value="ECO:0007669"/>
    <property type="project" value="InterPro"/>
</dbReference>
<dbReference type="Gene3D" id="2.40.30.170">
    <property type="match status" value="1"/>
</dbReference>
<evidence type="ECO:0000256" key="1">
    <source>
        <dbReference type="ARBA" id="ARBA00009477"/>
    </source>
</evidence>
<dbReference type="Pfam" id="PF25975">
    <property type="entry name" value="CzcB_C"/>
    <property type="match status" value="1"/>
</dbReference>
<dbReference type="GO" id="GO:0046914">
    <property type="term" value="F:transition metal ion binding"/>
    <property type="evidence" value="ECO:0007669"/>
    <property type="project" value="TreeGrafter"/>
</dbReference>
<keyword evidence="5" id="KW-1133">Transmembrane helix</keyword>
<dbReference type="GO" id="GO:0060003">
    <property type="term" value="P:copper ion export"/>
    <property type="evidence" value="ECO:0007669"/>
    <property type="project" value="TreeGrafter"/>
</dbReference>
<feature type="region of interest" description="Disordered" evidence="4">
    <location>
        <begin position="604"/>
        <end position="631"/>
    </location>
</feature>
<dbReference type="PANTHER" id="PTHR30097:SF15">
    <property type="entry name" value="CATION EFFLUX SYSTEM PROTEIN CUSB"/>
    <property type="match status" value="1"/>
</dbReference>
<name>A0A3B1DJL0_9ZZZZ</name>
<evidence type="ECO:0000256" key="4">
    <source>
        <dbReference type="SAM" id="MobiDB-lite"/>
    </source>
</evidence>
<dbReference type="EMBL" id="UOGK01000040">
    <property type="protein sequence ID" value="VAX36188.1"/>
    <property type="molecule type" value="Genomic_DNA"/>
</dbReference>
<organism evidence="10">
    <name type="scientific">hydrothermal vent metagenome</name>
    <dbReference type="NCBI Taxonomy" id="652676"/>
    <lineage>
        <taxon>unclassified sequences</taxon>
        <taxon>metagenomes</taxon>
        <taxon>ecological metagenomes</taxon>
    </lineage>
</organism>
<evidence type="ECO:0000259" key="7">
    <source>
        <dbReference type="Pfam" id="PF25919"/>
    </source>
</evidence>
<evidence type="ECO:0000256" key="3">
    <source>
        <dbReference type="ARBA" id="ARBA00022833"/>
    </source>
</evidence>
<dbReference type="InterPro" id="IPR058649">
    <property type="entry name" value="CzcB_C"/>
</dbReference>
<dbReference type="InterPro" id="IPR006143">
    <property type="entry name" value="RND_pump_MFP"/>
</dbReference>
<comment type="similarity">
    <text evidence="1">Belongs to the membrane fusion protein (MFP) (TC 8.A.1) family.</text>
</comment>
<dbReference type="FunFam" id="2.40.420.20:FF:000006">
    <property type="entry name" value="RND family efflux transporter MFP subunit"/>
    <property type="match status" value="1"/>
</dbReference>
<keyword evidence="5" id="KW-0812">Transmembrane</keyword>
<feature type="non-terminal residue" evidence="10">
    <location>
        <position position="1"/>
    </location>
</feature>
<dbReference type="NCBIfam" id="TIGR01730">
    <property type="entry name" value="RND_mfp"/>
    <property type="match status" value="1"/>
</dbReference>
<dbReference type="SUPFAM" id="SSF111369">
    <property type="entry name" value="HlyD-like secretion proteins"/>
    <property type="match status" value="1"/>
</dbReference>
<dbReference type="InterPro" id="IPR058790">
    <property type="entry name" value="BSH_CusB"/>
</dbReference>
<feature type="domain" description="Heavy metal binding" evidence="6">
    <location>
        <begin position="64"/>
        <end position="90"/>
    </location>
</feature>
<dbReference type="InterPro" id="IPR058792">
    <property type="entry name" value="Beta-barrel_RND_2"/>
</dbReference>
<dbReference type="Gene3D" id="2.40.50.100">
    <property type="match status" value="1"/>
</dbReference>
<feature type="compositionally biased region" description="Low complexity" evidence="4">
    <location>
        <begin position="607"/>
        <end position="622"/>
    </location>
</feature>
<dbReference type="Pfam" id="PF19335">
    <property type="entry name" value="HMBD"/>
    <property type="match status" value="1"/>
</dbReference>
<feature type="domain" description="CzcB-like C-terminal circularly permuted SH3-like" evidence="9">
    <location>
        <begin position="353"/>
        <end position="412"/>
    </location>
</feature>
<dbReference type="InterPro" id="IPR045800">
    <property type="entry name" value="HMBD"/>
</dbReference>
<dbReference type="Gene3D" id="2.40.420.20">
    <property type="match status" value="1"/>
</dbReference>
<keyword evidence="5" id="KW-0472">Membrane</keyword>
<evidence type="ECO:0000259" key="8">
    <source>
        <dbReference type="Pfam" id="PF25954"/>
    </source>
</evidence>
<feature type="non-terminal residue" evidence="10">
    <location>
        <position position="631"/>
    </location>
</feature>
<sequence>RKPLRSVPWWLLGGLVLLMVFGVWIGTRWGTQIGTGVSTMASFLTRSDAEGEGAGHDSDAPTQYYTCGMHPSVILPEPGDCPICGMALTPLDPSKFTGELMIDPVVVQNIGVRIEPVVEGPLVRTIRTIGMVDYDETRVRDVNTKLSGWIEKLYVDYEGVAVEAGDPLFEVYSPALLAAEEEYLLALRARGANGNQPGALDLVGSARMKLELYDITPEQIDALAASGKAERTMTLLSPHTGVVIAKHANEGMQINPGMQVFRIADLSKVWVLVTLYESQLPFVSLGQNAVMSLPYIPGHTFEGKVVYIYPYLDTKTREVQVRLEFENENGLLMPGMFATVELQSTLRQRATLVPREAVISTGTRNVAFVSLGEGKFEPRDVKLGVETGTGNVEVLDGLKPGEMVVTSGQFLIDSESRVREALAKMIRGEMASDQVIQAASAGSSELTTMSDAMAAGLSAALDAYFAIGDRLASDTPSGIDEPARALAAALDSVIGIEIPENEHFWHEHTEAATIRGSALELVGAADLAMAREHFGDISVAMDTLMRATGIPPGYATPVQSLHCPMFREGQGGGIWLQPEGPVRNPFFGAMMLRCYDGRETIPTTGQAAAEEPAAADKAPPAETVSVSVEEQ</sequence>
<dbReference type="PANTHER" id="PTHR30097">
    <property type="entry name" value="CATION EFFLUX SYSTEM PROTEIN CUSB"/>
    <property type="match status" value="1"/>
</dbReference>
<dbReference type="GO" id="GO:0022857">
    <property type="term" value="F:transmembrane transporter activity"/>
    <property type="evidence" value="ECO:0007669"/>
    <property type="project" value="InterPro"/>
</dbReference>
<feature type="domain" description="CusB-like beta-barrel" evidence="8">
    <location>
        <begin position="268"/>
        <end position="344"/>
    </location>
</feature>
<keyword evidence="3" id="KW-0862">Zinc</keyword>
<protein>
    <submittedName>
        <fullName evidence="10">Probable Co/Zn/Cd efflux system membrane fusion protein</fullName>
    </submittedName>
</protein>
<proteinExistence type="inferred from homology"/>
<evidence type="ECO:0000259" key="9">
    <source>
        <dbReference type="Pfam" id="PF25975"/>
    </source>
</evidence>
<evidence type="ECO:0000313" key="10">
    <source>
        <dbReference type="EMBL" id="VAX36188.1"/>
    </source>
</evidence>